<evidence type="ECO:0000313" key="4">
    <source>
        <dbReference type="EMBL" id="GIP59912.1"/>
    </source>
</evidence>
<comment type="caution">
    <text evidence="4">The sequence shown here is derived from an EMBL/GenBank/DDBJ whole genome shotgun (WGS) entry which is preliminary data.</text>
</comment>
<dbReference type="Pfam" id="PF00881">
    <property type="entry name" value="Nitroreductase"/>
    <property type="match status" value="2"/>
</dbReference>
<dbReference type="RefSeq" id="WP_213593124.1">
    <property type="nucleotide sequence ID" value="NZ_BOSM01000007.1"/>
</dbReference>
<sequence length="215" mass="23504">MSHSELATIPVSANSMKEEALSRIAEHGADPLFVNRWSSRAFAARPVAEQTLLAILEAARWAPSSNNFQPWRFIVAREESQLKLFHEFIVPGNLEWAAQAPVLILLLSSVQEDGKMNGAHAFDTGAAWASIALQASLLGLNTRAIGGYDRVKARELLSIPANFELHAGVALGYPGSTELLPDKFKDRNVPSGRRPLQESIIWGDFSTESNGQVTK</sequence>
<dbReference type="EMBL" id="BOSM01000007">
    <property type="protein sequence ID" value="GIP59912.1"/>
    <property type="molecule type" value="Genomic_DNA"/>
</dbReference>
<organism evidence="4 5">
    <name type="scientific">Paenibacillus woosongensis</name>
    <dbReference type="NCBI Taxonomy" id="307580"/>
    <lineage>
        <taxon>Bacteria</taxon>
        <taxon>Bacillati</taxon>
        <taxon>Bacillota</taxon>
        <taxon>Bacilli</taxon>
        <taxon>Bacillales</taxon>
        <taxon>Paenibacillaceae</taxon>
        <taxon>Paenibacillus</taxon>
    </lineage>
</organism>
<keyword evidence="5" id="KW-1185">Reference proteome</keyword>
<accession>A0ABQ4MVG1</accession>
<dbReference type="CDD" id="cd02138">
    <property type="entry name" value="TdsD-like"/>
    <property type="match status" value="1"/>
</dbReference>
<reference evidence="4 5" key="1">
    <citation type="submission" date="2021-03" db="EMBL/GenBank/DDBJ databases">
        <title>Antimicrobial resistance genes in bacteria isolated from Japanese honey, and their potential for conferring macrolide and lincosamide resistance in the American foulbrood pathogen Paenibacillus larvae.</title>
        <authorList>
            <person name="Okamoto M."/>
            <person name="Kumagai M."/>
            <person name="Kanamori H."/>
            <person name="Takamatsu D."/>
        </authorList>
    </citation>
    <scope>NUCLEOTIDE SEQUENCE [LARGE SCALE GENOMIC DNA]</scope>
    <source>
        <strain evidence="4 5">J15TS10</strain>
    </source>
</reference>
<protein>
    <submittedName>
        <fullName evidence="4">NAD(P)H-flavin oxidoreductase</fullName>
    </submittedName>
</protein>
<gene>
    <name evidence="4" type="ORF">J15TS10_37260</name>
</gene>
<evidence type="ECO:0000256" key="1">
    <source>
        <dbReference type="ARBA" id="ARBA00007118"/>
    </source>
</evidence>
<dbReference type="PANTHER" id="PTHR43673">
    <property type="entry name" value="NAD(P)H NITROREDUCTASE YDGI-RELATED"/>
    <property type="match status" value="1"/>
</dbReference>
<proteinExistence type="inferred from homology"/>
<evidence type="ECO:0000256" key="2">
    <source>
        <dbReference type="ARBA" id="ARBA00023002"/>
    </source>
</evidence>
<dbReference type="Proteomes" id="UP000681290">
    <property type="component" value="Unassembled WGS sequence"/>
</dbReference>
<dbReference type="InterPro" id="IPR000415">
    <property type="entry name" value="Nitroreductase-like"/>
</dbReference>
<evidence type="ECO:0000259" key="3">
    <source>
        <dbReference type="Pfam" id="PF00881"/>
    </source>
</evidence>
<dbReference type="SUPFAM" id="SSF55469">
    <property type="entry name" value="FMN-dependent nitroreductase-like"/>
    <property type="match status" value="1"/>
</dbReference>
<feature type="domain" description="Nitroreductase" evidence="3">
    <location>
        <begin position="35"/>
        <end position="81"/>
    </location>
</feature>
<dbReference type="Gene3D" id="3.40.109.10">
    <property type="entry name" value="NADH Oxidase"/>
    <property type="match status" value="1"/>
</dbReference>
<keyword evidence="2" id="KW-0560">Oxidoreductase</keyword>
<feature type="domain" description="Nitroreductase" evidence="3">
    <location>
        <begin position="91"/>
        <end position="173"/>
    </location>
</feature>
<comment type="similarity">
    <text evidence="1">Belongs to the nitroreductase family.</text>
</comment>
<dbReference type="InterPro" id="IPR029479">
    <property type="entry name" value="Nitroreductase"/>
</dbReference>
<dbReference type="PANTHER" id="PTHR43673:SF10">
    <property type="entry name" value="NADH DEHYDROGENASE_NAD(P)H NITROREDUCTASE XCC3605-RELATED"/>
    <property type="match status" value="1"/>
</dbReference>
<evidence type="ECO:0000313" key="5">
    <source>
        <dbReference type="Proteomes" id="UP000681290"/>
    </source>
</evidence>
<name>A0ABQ4MVG1_9BACL</name>